<dbReference type="PaxDb" id="39947-A0A0P0XMF2"/>
<feature type="region of interest" description="Disordered" evidence="1">
    <location>
        <begin position="1"/>
        <end position="39"/>
    </location>
</feature>
<feature type="compositionally biased region" description="Pro residues" evidence="1">
    <location>
        <begin position="17"/>
        <end position="28"/>
    </location>
</feature>
<dbReference type="Proteomes" id="UP000059680">
    <property type="component" value="Chromosome 9"/>
</dbReference>
<reference evidence="3" key="1">
    <citation type="journal article" date="2005" name="Nature">
        <title>The map-based sequence of the rice genome.</title>
        <authorList>
            <consortium name="International rice genome sequencing project (IRGSP)"/>
            <person name="Matsumoto T."/>
            <person name="Wu J."/>
            <person name="Kanamori H."/>
            <person name="Katayose Y."/>
            <person name="Fujisawa M."/>
            <person name="Namiki N."/>
            <person name="Mizuno H."/>
            <person name="Yamamoto K."/>
            <person name="Antonio B.A."/>
            <person name="Baba T."/>
            <person name="Sakata K."/>
            <person name="Nagamura Y."/>
            <person name="Aoki H."/>
            <person name="Arikawa K."/>
            <person name="Arita K."/>
            <person name="Bito T."/>
            <person name="Chiden Y."/>
            <person name="Fujitsuka N."/>
            <person name="Fukunaka R."/>
            <person name="Hamada M."/>
            <person name="Harada C."/>
            <person name="Hayashi A."/>
            <person name="Hijishita S."/>
            <person name="Honda M."/>
            <person name="Hosokawa S."/>
            <person name="Ichikawa Y."/>
            <person name="Idonuma A."/>
            <person name="Iijima M."/>
            <person name="Ikeda M."/>
            <person name="Ikeno M."/>
            <person name="Ito K."/>
            <person name="Ito S."/>
            <person name="Ito T."/>
            <person name="Ito Y."/>
            <person name="Ito Y."/>
            <person name="Iwabuchi A."/>
            <person name="Kamiya K."/>
            <person name="Karasawa W."/>
            <person name="Kurita K."/>
            <person name="Katagiri S."/>
            <person name="Kikuta A."/>
            <person name="Kobayashi H."/>
            <person name="Kobayashi N."/>
            <person name="Machita K."/>
            <person name="Maehara T."/>
            <person name="Masukawa M."/>
            <person name="Mizubayashi T."/>
            <person name="Mukai Y."/>
            <person name="Nagasaki H."/>
            <person name="Nagata Y."/>
            <person name="Naito S."/>
            <person name="Nakashima M."/>
            <person name="Nakama Y."/>
            <person name="Nakamichi Y."/>
            <person name="Nakamura M."/>
            <person name="Meguro A."/>
            <person name="Negishi M."/>
            <person name="Ohta I."/>
            <person name="Ohta T."/>
            <person name="Okamoto M."/>
            <person name="Ono N."/>
            <person name="Saji S."/>
            <person name="Sakaguchi M."/>
            <person name="Sakai K."/>
            <person name="Shibata M."/>
            <person name="Shimokawa T."/>
            <person name="Song J."/>
            <person name="Takazaki Y."/>
            <person name="Terasawa K."/>
            <person name="Tsugane M."/>
            <person name="Tsuji K."/>
            <person name="Ueda S."/>
            <person name="Waki K."/>
            <person name="Yamagata H."/>
            <person name="Yamamoto M."/>
            <person name="Yamamoto S."/>
            <person name="Yamane H."/>
            <person name="Yoshiki S."/>
            <person name="Yoshihara R."/>
            <person name="Yukawa K."/>
            <person name="Zhong H."/>
            <person name="Yano M."/>
            <person name="Yuan Q."/>
            <person name="Ouyang S."/>
            <person name="Liu J."/>
            <person name="Jones K.M."/>
            <person name="Gansberger K."/>
            <person name="Moffat K."/>
            <person name="Hill J."/>
            <person name="Bera J."/>
            <person name="Fadrosh D."/>
            <person name="Jin S."/>
            <person name="Johri S."/>
            <person name="Kim M."/>
            <person name="Overton L."/>
            <person name="Reardon M."/>
            <person name="Tsitrin T."/>
            <person name="Vuong H."/>
            <person name="Weaver B."/>
            <person name="Ciecko A."/>
            <person name="Tallon L."/>
            <person name="Jackson J."/>
            <person name="Pai G."/>
            <person name="Aken S.V."/>
            <person name="Utterback T."/>
            <person name="Reidmuller S."/>
            <person name="Feldblyum T."/>
            <person name="Hsiao J."/>
            <person name="Zismann V."/>
            <person name="Iobst S."/>
            <person name="de Vazeille A.R."/>
            <person name="Buell C.R."/>
            <person name="Ying K."/>
            <person name="Li Y."/>
            <person name="Lu T."/>
            <person name="Huang Y."/>
            <person name="Zhao Q."/>
            <person name="Feng Q."/>
            <person name="Zhang L."/>
            <person name="Zhu J."/>
            <person name="Weng Q."/>
            <person name="Mu J."/>
            <person name="Lu Y."/>
            <person name="Fan D."/>
            <person name="Liu Y."/>
            <person name="Guan J."/>
            <person name="Zhang Y."/>
            <person name="Yu S."/>
            <person name="Liu X."/>
            <person name="Zhang Y."/>
            <person name="Hong G."/>
            <person name="Han B."/>
            <person name="Choisne N."/>
            <person name="Demange N."/>
            <person name="Orjeda G."/>
            <person name="Samain S."/>
            <person name="Cattolico L."/>
            <person name="Pelletier E."/>
            <person name="Couloux A."/>
            <person name="Segurens B."/>
            <person name="Wincker P."/>
            <person name="D'Hont A."/>
            <person name="Scarpelli C."/>
            <person name="Weissenbach J."/>
            <person name="Salanoubat M."/>
            <person name="Quetier F."/>
            <person name="Yu Y."/>
            <person name="Kim H.R."/>
            <person name="Rambo T."/>
            <person name="Currie J."/>
            <person name="Collura K."/>
            <person name="Luo M."/>
            <person name="Yang T."/>
            <person name="Ammiraju J.S.S."/>
            <person name="Engler F."/>
            <person name="Soderlund C."/>
            <person name="Wing R.A."/>
            <person name="Palmer L.E."/>
            <person name="de la Bastide M."/>
            <person name="Spiegel L."/>
            <person name="Nascimento L."/>
            <person name="Zutavern T."/>
            <person name="O'Shaughnessy A."/>
            <person name="Dike S."/>
            <person name="Dedhia N."/>
            <person name="Preston R."/>
            <person name="Balija V."/>
            <person name="McCombie W.R."/>
            <person name="Chow T."/>
            <person name="Chen H."/>
            <person name="Chung M."/>
            <person name="Chen C."/>
            <person name="Shaw J."/>
            <person name="Wu H."/>
            <person name="Hsiao K."/>
            <person name="Chao Y."/>
            <person name="Chu M."/>
            <person name="Cheng C."/>
            <person name="Hour A."/>
            <person name="Lee P."/>
            <person name="Lin S."/>
            <person name="Lin Y."/>
            <person name="Liou J."/>
            <person name="Liu S."/>
            <person name="Hsing Y."/>
            <person name="Raghuvanshi S."/>
            <person name="Mohanty A."/>
            <person name="Bharti A.K."/>
            <person name="Gaur A."/>
            <person name="Gupta V."/>
            <person name="Kumar D."/>
            <person name="Ravi V."/>
            <person name="Vij S."/>
            <person name="Kapur A."/>
            <person name="Khurana P."/>
            <person name="Khurana P."/>
            <person name="Khurana J.P."/>
            <person name="Tyagi A.K."/>
            <person name="Gaikwad K."/>
            <person name="Singh A."/>
            <person name="Dalal V."/>
            <person name="Srivastava S."/>
            <person name="Dixit A."/>
            <person name="Pal A.K."/>
            <person name="Ghazi I.A."/>
            <person name="Yadav M."/>
            <person name="Pandit A."/>
            <person name="Bhargava A."/>
            <person name="Sureshbabu K."/>
            <person name="Batra K."/>
            <person name="Sharma T.R."/>
            <person name="Mohapatra T."/>
            <person name="Singh N.K."/>
            <person name="Messing J."/>
            <person name="Nelson A.B."/>
            <person name="Fuks G."/>
            <person name="Kavchok S."/>
            <person name="Keizer G."/>
            <person name="Linton E."/>
            <person name="Llaca V."/>
            <person name="Song R."/>
            <person name="Tanyolac B."/>
            <person name="Young S."/>
            <person name="Ho-Il K."/>
            <person name="Hahn J.H."/>
            <person name="Sangsakoo G."/>
            <person name="Vanavichit A."/>
            <person name="de Mattos Luiz.A.T."/>
            <person name="Zimmer P.D."/>
            <person name="Malone G."/>
            <person name="Dellagostin O."/>
            <person name="de Oliveira A.C."/>
            <person name="Bevan M."/>
            <person name="Bancroft I."/>
            <person name="Minx P."/>
            <person name="Cordum H."/>
            <person name="Wilson R."/>
            <person name="Cheng Z."/>
            <person name="Jin W."/>
            <person name="Jiang J."/>
            <person name="Leong S.A."/>
            <person name="Iwama H."/>
            <person name="Gojobori T."/>
            <person name="Itoh T."/>
            <person name="Niimura Y."/>
            <person name="Fujii Y."/>
            <person name="Habara T."/>
            <person name="Sakai H."/>
            <person name="Sato Y."/>
            <person name="Wilson G."/>
            <person name="Kumar K."/>
            <person name="McCouch S."/>
            <person name="Juretic N."/>
            <person name="Hoen D."/>
            <person name="Wright S."/>
            <person name="Bruskiewich R."/>
            <person name="Bureau T."/>
            <person name="Miyao A."/>
            <person name="Hirochika H."/>
            <person name="Nishikawa T."/>
            <person name="Kadowaki K."/>
            <person name="Sugiura M."/>
            <person name="Burr B."/>
            <person name="Sasaki T."/>
        </authorList>
    </citation>
    <scope>NUCLEOTIDE SEQUENCE [LARGE SCALE GENOMIC DNA]</scope>
    <source>
        <strain evidence="3">cv. Nipponbare</strain>
    </source>
</reference>
<keyword evidence="3" id="KW-1185">Reference proteome</keyword>
<evidence type="ECO:0000256" key="1">
    <source>
        <dbReference type="SAM" id="MobiDB-lite"/>
    </source>
</evidence>
<dbReference type="AlphaFoldDB" id="A0A0P0XMF2"/>
<evidence type="ECO:0000313" key="3">
    <source>
        <dbReference type="Proteomes" id="UP000059680"/>
    </source>
</evidence>
<dbReference type="InParanoid" id="A0A0P0XMF2"/>
<sequence length="162" mass="17397">PPFPLSPTHTPRSTAILPPPPPPSPSPRTPTATVSSSEVRKALDLSDFERLQGKVFSKPSSSSSSSGSPTCSSTVSWLGCLQRARDPGPFRSRAPRSAVFLSSSLCSSVRLVAKRGSFSTPHLLDLPPKSHLFFYCGCRFLPPSCLFLILDSEPGKSLLLLF</sequence>
<dbReference type="EMBL" id="AP014965">
    <property type="protein sequence ID" value="BAT07756.1"/>
    <property type="molecule type" value="Genomic_DNA"/>
</dbReference>
<protein>
    <submittedName>
        <fullName evidence="2">Os09g0369000 protein</fullName>
    </submittedName>
</protein>
<organism evidence="2 3">
    <name type="scientific">Oryza sativa subsp. japonica</name>
    <name type="common">Rice</name>
    <dbReference type="NCBI Taxonomy" id="39947"/>
    <lineage>
        <taxon>Eukaryota</taxon>
        <taxon>Viridiplantae</taxon>
        <taxon>Streptophyta</taxon>
        <taxon>Embryophyta</taxon>
        <taxon>Tracheophyta</taxon>
        <taxon>Spermatophyta</taxon>
        <taxon>Magnoliopsida</taxon>
        <taxon>Liliopsida</taxon>
        <taxon>Poales</taxon>
        <taxon>Poaceae</taxon>
        <taxon>BOP clade</taxon>
        <taxon>Oryzoideae</taxon>
        <taxon>Oryzeae</taxon>
        <taxon>Oryzinae</taxon>
        <taxon>Oryza</taxon>
        <taxon>Oryza sativa</taxon>
    </lineage>
</organism>
<name>A0A0P0XMF2_ORYSJ</name>
<reference evidence="2 3" key="3">
    <citation type="journal article" date="2013" name="Rice">
        <title>Improvement of the Oryza sativa Nipponbare reference genome using next generation sequence and optical map data.</title>
        <authorList>
            <person name="Kawahara Y."/>
            <person name="de la Bastide M."/>
            <person name="Hamilton J.P."/>
            <person name="Kanamori H."/>
            <person name="McCombie W.R."/>
            <person name="Ouyang S."/>
            <person name="Schwartz D.C."/>
            <person name="Tanaka T."/>
            <person name="Wu J."/>
            <person name="Zhou S."/>
            <person name="Childs K.L."/>
            <person name="Davidson R.M."/>
            <person name="Lin H."/>
            <person name="Quesada-Ocampo L."/>
            <person name="Vaillancourt B."/>
            <person name="Sakai H."/>
            <person name="Lee S.S."/>
            <person name="Kim J."/>
            <person name="Numa H."/>
            <person name="Itoh T."/>
            <person name="Buell C.R."/>
            <person name="Matsumoto T."/>
        </authorList>
    </citation>
    <scope>NUCLEOTIDE SEQUENCE [LARGE SCALE GENOMIC DNA]</scope>
    <source>
        <strain evidence="3">cv. Nipponbare</strain>
    </source>
</reference>
<accession>A0A0P0XMF2</accession>
<gene>
    <name evidence="2" type="ordered locus">Os09g0369000</name>
    <name evidence="2" type="ORF">OSNPB_090369000</name>
</gene>
<evidence type="ECO:0000313" key="2">
    <source>
        <dbReference type="EMBL" id="BAT07756.1"/>
    </source>
</evidence>
<proteinExistence type="predicted"/>
<feature type="non-terminal residue" evidence="2">
    <location>
        <position position="1"/>
    </location>
</feature>
<reference evidence="2 3" key="2">
    <citation type="journal article" date="2013" name="Plant Cell Physiol.">
        <title>Rice Annotation Project Database (RAP-DB): an integrative and interactive database for rice genomics.</title>
        <authorList>
            <person name="Sakai H."/>
            <person name="Lee S.S."/>
            <person name="Tanaka T."/>
            <person name="Numa H."/>
            <person name="Kim J."/>
            <person name="Kawahara Y."/>
            <person name="Wakimoto H."/>
            <person name="Yang C.C."/>
            <person name="Iwamoto M."/>
            <person name="Abe T."/>
            <person name="Yamada Y."/>
            <person name="Muto A."/>
            <person name="Inokuchi H."/>
            <person name="Ikemura T."/>
            <person name="Matsumoto T."/>
            <person name="Sasaki T."/>
            <person name="Itoh T."/>
        </authorList>
    </citation>
    <scope>NUCLEOTIDE SEQUENCE [LARGE SCALE GENOMIC DNA]</scope>
    <source>
        <strain evidence="3">cv. Nipponbare</strain>
    </source>
</reference>